<dbReference type="GO" id="GO:0008422">
    <property type="term" value="F:beta-glucosidase activity"/>
    <property type="evidence" value="ECO:0007669"/>
    <property type="project" value="TreeGrafter"/>
</dbReference>
<keyword evidence="7" id="KW-1185">Reference proteome</keyword>
<dbReference type="InterPro" id="IPR002772">
    <property type="entry name" value="Glyco_hydro_3_C"/>
</dbReference>
<dbReference type="Gene3D" id="2.60.120.380">
    <property type="match status" value="1"/>
</dbReference>
<dbReference type="PRINTS" id="PR00133">
    <property type="entry name" value="GLHYDRLASE3"/>
</dbReference>
<dbReference type="InterPro" id="IPR001764">
    <property type="entry name" value="Glyco_hydro_3_N"/>
</dbReference>
<dbReference type="InterPro" id="IPR011658">
    <property type="entry name" value="PA14_dom"/>
</dbReference>
<dbReference type="Pfam" id="PF00933">
    <property type="entry name" value="Glyco_hydro_3"/>
    <property type="match status" value="1"/>
</dbReference>
<dbReference type="PANTHER" id="PTHR42715">
    <property type="entry name" value="BETA-GLUCOSIDASE"/>
    <property type="match status" value="1"/>
</dbReference>
<dbReference type="InterPro" id="IPR036881">
    <property type="entry name" value="Glyco_hydro_3_C_sf"/>
</dbReference>
<dbReference type="InterPro" id="IPR050288">
    <property type="entry name" value="Cellulose_deg_GH3"/>
</dbReference>
<dbReference type="PANTHER" id="PTHR42715:SF10">
    <property type="entry name" value="BETA-GLUCOSIDASE"/>
    <property type="match status" value="1"/>
</dbReference>
<dbReference type="Gene3D" id="3.20.20.300">
    <property type="entry name" value="Glycoside hydrolase, family 3, N-terminal domain"/>
    <property type="match status" value="1"/>
</dbReference>
<keyword evidence="2 4" id="KW-0378">Hydrolase</keyword>
<organism evidence="6 7">
    <name type="scientific">Ktedonosporobacter rubrisoli</name>
    <dbReference type="NCBI Taxonomy" id="2509675"/>
    <lineage>
        <taxon>Bacteria</taxon>
        <taxon>Bacillati</taxon>
        <taxon>Chloroflexota</taxon>
        <taxon>Ktedonobacteria</taxon>
        <taxon>Ktedonobacterales</taxon>
        <taxon>Ktedonosporobacteraceae</taxon>
        <taxon>Ktedonosporobacter</taxon>
    </lineage>
</organism>
<sequence>MAELLKAFGDSGEMVEWRMRNIFIKIRPVFFLFVVLLSLQCFPRTTFASSFVEQHHPWMKRALAADLRADLLLAQMTLDEKIALLHGIDGSAYGGHVPANPRLGIPALNLEDGPAGVADNMTQVTALAAPIAAAATWDEALVTHYGRVIGREERAKGANIVLAPTVNILRIPQWGRSFESLGEDPYLTSRLASADIRGIQSQGVLATIKHYAANNQEYHRGSVSANVAERTLHEIYLPAFKAVVQEAGVGAIMCSYNRVNDIHACEQPYLLDTVLRKQWKFPGFVLSDWGATHSTVASAQAGLDMQMPNGTFYGAALKAAVQSGQVSMALLDRHVHRILRTMFAFGLFDHPPSGSPEDDVRSSADTRLAREVAEQGAVLLKNDQHLLPFEKSKPHSIAVIGPDALVEPMITGGGSAHVNAPYVVTPLQGITRRAGHKYRVNYAQGLVSSKDFIPINAQYLTPLTTSSTQNGWRAQFYAGSEPVGKPAQTRIESAFGRSWHKSGLKPEQQFRSARWTGLLRAPVTATYTFALASNGGARLYLNNRLMLNSPPAANDTTKTLPLHLIAGQQYKFRLEVYQATDPGSLELGWRWPGLDESLLDQAIQVARTSDVAVVFANDNESESLDRGSLALPGQQDRLIQAIAQANPHTLVVLNTGAPVLMPWLKQVQAVMEAWYPGQEDGNAIAALLFGDVNPAGRLPMTFPMQASDVPAASPVQYPGIHDEAEYSEGIYVGYRHYDARHVAPLFPFGYGLSYTTFAYHGLAIVPHSSTTLGRVAVKLAVTNTGQQAGAEVVQLYLGLPSTVAQPQPLRQLKAFRRLFLQAGQTQEVTFWLDASSLATWDTGAHDWIVQAGTYSVMLGSSERDIHLQGSFQIR</sequence>
<evidence type="ECO:0000256" key="2">
    <source>
        <dbReference type="ARBA" id="ARBA00022801"/>
    </source>
</evidence>
<proteinExistence type="inferred from homology"/>
<comment type="similarity">
    <text evidence="1 4">Belongs to the glycosyl hydrolase 3 family.</text>
</comment>
<dbReference type="Gene3D" id="2.60.40.10">
    <property type="entry name" value="Immunoglobulins"/>
    <property type="match status" value="1"/>
</dbReference>
<dbReference type="KEGG" id="kbs:EPA93_01100"/>
<dbReference type="InterPro" id="IPR013783">
    <property type="entry name" value="Ig-like_fold"/>
</dbReference>
<dbReference type="PROSITE" id="PS00775">
    <property type="entry name" value="GLYCOSYL_HYDROL_F3"/>
    <property type="match status" value="1"/>
</dbReference>
<dbReference type="Pfam" id="PF07691">
    <property type="entry name" value="PA14"/>
    <property type="match status" value="1"/>
</dbReference>
<dbReference type="InterPro" id="IPR017853">
    <property type="entry name" value="GH"/>
</dbReference>
<evidence type="ECO:0000313" key="6">
    <source>
        <dbReference type="EMBL" id="QBD74660.1"/>
    </source>
</evidence>
<dbReference type="OrthoDB" id="9805821at2"/>
<dbReference type="EMBL" id="CP035758">
    <property type="protein sequence ID" value="QBD74660.1"/>
    <property type="molecule type" value="Genomic_DNA"/>
</dbReference>
<dbReference type="InterPro" id="IPR037524">
    <property type="entry name" value="PA14/GLEYA"/>
</dbReference>
<evidence type="ECO:0000259" key="5">
    <source>
        <dbReference type="PROSITE" id="PS51820"/>
    </source>
</evidence>
<gene>
    <name evidence="6" type="ORF">EPA93_01100</name>
</gene>
<evidence type="ECO:0000313" key="7">
    <source>
        <dbReference type="Proteomes" id="UP000290365"/>
    </source>
</evidence>
<keyword evidence="4" id="KW-0326">Glycosidase</keyword>
<dbReference type="Pfam" id="PF14310">
    <property type="entry name" value="Fn3-like"/>
    <property type="match status" value="1"/>
</dbReference>
<feature type="domain" description="PA14" evidence="5">
    <location>
        <begin position="467"/>
        <end position="603"/>
    </location>
</feature>
<protein>
    <submittedName>
        <fullName evidence="6">Glycosyl hydrolase</fullName>
    </submittedName>
</protein>
<dbReference type="SMART" id="SM00758">
    <property type="entry name" value="PA14"/>
    <property type="match status" value="1"/>
</dbReference>
<dbReference type="InterPro" id="IPR019800">
    <property type="entry name" value="Glyco_hydro_3_AS"/>
</dbReference>
<name>A0A4P6JIE6_KTERU</name>
<dbReference type="GO" id="GO:0009251">
    <property type="term" value="P:glucan catabolic process"/>
    <property type="evidence" value="ECO:0007669"/>
    <property type="project" value="TreeGrafter"/>
</dbReference>
<dbReference type="InterPro" id="IPR026891">
    <property type="entry name" value="Fn3-like"/>
</dbReference>
<reference evidence="6 7" key="1">
    <citation type="submission" date="2019-01" db="EMBL/GenBank/DDBJ databases">
        <title>Ktedonosporobacter rubrisoli SCAWS-G2.</title>
        <authorList>
            <person name="Huang Y."/>
            <person name="Yan B."/>
        </authorList>
    </citation>
    <scope>NUCLEOTIDE SEQUENCE [LARGE SCALE GENOMIC DNA]</scope>
    <source>
        <strain evidence="6 7">SCAWS-G2</strain>
    </source>
</reference>
<dbReference type="Gene3D" id="3.40.50.1700">
    <property type="entry name" value="Glycoside hydrolase family 3 C-terminal domain"/>
    <property type="match status" value="1"/>
</dbReference>
<dbReference type="SMART" id="SM01217">
    <property type="entry name" value="Fn3_like"/>
    <property type="match status" value="1"/>
</dbReference>
<dbReference type="PROSITE" id="PS51820">
    <property type="entry name" value="PA14"/>
    <property type="match status" value="1"/>
</dbReference>
<dbReference type="Proteomes" id="UP000290365">
    <property type="component" value="Chromosome"/>
</dbReference>
<accession>A0A4P6JIE6</accession>
<dbReference type="SUPFAM" id="SSF51445">
    <property type="entry name" value="(Trans)glycosidases"/>
    <property type="match status" value="1"/>
</dbReference>
<evidence type="ECO:0000256" key="4">
    <source>
        <dbReference type="RuleBase" id="RU361161"/>
    </source>
</evidence>
<dbReference type="Pfam" id="PF01915">
    <property type="entry name" value="Glyco_hydro_3_C"/>
    <property type="match status" value="1"/>
</dbReference>
<dbReference type="AlphaFoldDB" id="A0A4P6JIE6"/>
<evidence type="ECO:0000256" key="1">
    <source>
        <dbReference type="ARBA" id="ARBA00005336"/>
    </source>
</evidence>
<dbReference type="InterPro" id="IPR036962">
    <property type="entry name" value="Glyco_hydro_3_N_sf"/>
</dbReference>
<keyword evidence="3" id="KW-0119">Carbohydrate metabolism</keyword>
<dbReference type="SUPFAM" id="SSF52279">
    <property type="entry name" value="Beta-D-glucan exohydrolase, C-terminal domain"/>
    <property type="match status" value="1"/>
</dbReference>
<evidence type="ECO:0000256" key="3">
    <source>
        <dbReference type="ARBA" id="ARBA00023277"/>
    </source>
</evidence>